<dbReference type="Proteomes" id="UP000241954">
    <property type="component" value="Unassembled WGS sequence"/>
</dbReference>
<dbReference type="EMBL" id="PYOP01000002">
    <property type="protein sequence ID" value="PSW99534.1"/>
    <property type="molecule type" value="Genomic_DNA"/>
</dbReference>
<feature type="modified residue" description="4-aspartylphosphate" evidence="10">
    <location>
        <position position="54"/>
    </location>
</feature>
<dbReference type="Pfam" id="PF00196">
    <property type="entry name" value="GerE"/>
    <property type="match status" value="1"/>
</dbReference>
<dbReference type="GO" id="GO:0006355">
    <property type="term" value="P:regulation of DNA-templated transcription"/>
    <property type="evidence" value="ECO:0007669"/>
    <property type="project" value="InterPro"/>
</dbReference>
<feature type="domain" description="Response regulatory" evidence="12">
    <location>
        <begin position="3"/>
        <end position="116"/>
    </location>
</feature>
<dbReference type="OrthoDB" id="9796655at2"/>
<evidence type="ECO:0000313" key="16">
    <source>
        <dbReference type="Proteomes" id="UP000241954"/>
    </source>
</evidence>
<dbReference type="Gene3D" id="3.40.50.2300">
    <property type="match status" value="1"/>
</dbReference>
<evidence type="ECO:0000259" key="12">
    <source>
        <dbReference type="PROSITE" id="PS50110"/>
    </source>
</evidence>
<dbReference type="SMART" id="SM00448">
    <property type="entry name" value="REC"/>
    <property type="match status" value="1"/>
</dbReference>
<evidence type="ECO:0000256" key="10">
    <source>
        <dbReference type="PROSITE-ProRule" id="PRU00169"/>
    </source>
</evidence>
<evidence type="ECO:0000256" key="5">
    <source>
        <dbReference type="ARBA" id="ARBA00023125"/>
    </source>
</evidence>
<evidence type="ECO:0000256" key="9">
    <source>
        <dbReference type="ARBA" id="ARBA00040539"/>
    </source>
</evidence>
<gene>
    <name evidence="13" type="ORF">C9I88_11310</name>
    <name evidence="14" type="ORF">C9J52_01750</name>
</gene>
<feature type="domain" description="HTH luxR-type" evidence="11">
    <location>
        <begin position="136"/>
        <end position="201"/>
    </location>
</feature>
<dbReference type="CDD" id="cd17535">
    <property type="entry name" value="REC_NarL-like"/>
    <property type="match status" value="1"/>
</dbReference>
<dbReference type="GO" id="GO:0005737">
    <property type="term" value="C:cytoplasm"/>
    <property type="evidence" value="ECO:0007669"/>
    <property type="project" value="UniProtKB-SubCell"/>
</dbReference>
<dbReference type="SUPFAM" id="SSF52172">
    <property type="entry name" value="CheY-like"/>
    <property type="match status" value="1"/>
</dbReference>
<keyword evidence="4" id="KW-0805">Transcription regulation</keyword>
<dbReference type="InterPro" id="IPR016032">
    <property type="entry name" value="Sig_transdc_resp-reg_C-effctor"/>
</dbReference>
<dbReference type="Pfam" id="PF00072">
    <property type="entry name" value="Response_reg"/>
    <property type="match status" value="1"/>
</dbReference>
<sequence length="202" mass="22075">MITVALVDDHVIVRSGFAQLLSLEPDIKVINQFGSAQEARHGLARQTVDVCIIDISMPNESGLSLLEDLACNIGCIMLSVHDSATVVNKALATGAKGYLSKRCSPDELIKAVRKVANRECYLASDIEMQLETTDPYQQSVACLTKRERQISEMLATGLDVKAVAVELGLSHKTVHVHRANAMDKLNVSNNVELAKYFPLEIL</sequence>
<dbReference type="InterPro" id="IPR001789">
    <property type="entry name" value="Sig_transdc_resp-reg_receiver"/>
</dbReference>
<proteinExistence type="predicted"/>
<dbReference type="NCBIfam" id="NF007685">
    <property type="entry name" value="PRK10360.1"/>
    <property type="match status" value="1"/>
</dbReference>
<dbReference type="InterPro" id="IPR000792">
    <property type="entry name" value="Tscrpt_reg_LuxR_C"/>
</dbReference>
<evidence type="ECO:0000313" key="15">
    <source>
        <dbReference type="Proteomes" id="UP000241190"/>
    </source>
</evidence>
<dbReference type="PROSITE" id="PS00622">
    <property type="entry name" value="HTH_LUXR_1"/>
    <property type="match status" value="1"/>
</dbReference>
<evidence type="ECO:0000256" key="7">
    <source>
        <dbReference type="ARBA" id="ARBA00023163"/>
    </source>
</evidence>
<evidence type="ECO:0000256" key="6">
    <source>
        <dbReference type="ARBA" id="ARBA00023159"/>
    </source>
</evidence>
<dbReference type="STRING" id="56192.UB38_02240"/>
<dbReference type="InterPro" id="IPR011006">
    <property type="entry name" value="CheY-like_superfamily"/>
</dbReference>
<dbReference type="SMART" id="SM00421">
    <property type="entry name" value="HTH_LUXR"/>
    <property type="match status" value="1"/>
</dbReference>
<evidence type="ECO:0000313" key="14">
    <source>
        <dbReference type="EMBL" id="PSW99534.1"/>
    </source>
</evidence>
<keyword evidence="2" id="KW-0963">Cytoplasm</keyword>
<evidence type="ECO:0000256" key="3">
    <source>
        <dbReference type="ARBA" id="ARBA00022553"/>
    </source>
</evidence>
<dbReference type="RefSeq" id="WP_045035547.1">
    <property type="nucleotide sequence ID" value="NZ_CAMQYU010000026.1"/>
</dbReference>
<dbReference type="PROSITE" id="PS50110">
    <property type="entry name" value="RESPONSE_REGULATORY"/>
    <property type="match status" value="1"/>
</dbReference>
<dbReference type="PROSITE" id="PS50043">
    <property type="entry name" value="HTH_LUXR_2"/>
    <property type="match status" value="1"/>
</dbReference>
<evidence type="ECO:0000313" key="13">
    <source>
        <dbReference type="EMBL" id="PSV96527.1"/>
    </source>
</evidence>
<dbReference type="GeneID" id="93547423"/>
<name>A0A0D8P759_9GAMM</name>
<evidence type="ECO:0000256" key="1">
    <source>
        <dbReference type="ARBA" id="ARBA00004496"/>
    </source>
</evidence>
<comment type="caution">
    <text evidence="13">The sequence shown here is derived from an EMBL/GenBank/DDBJ whole genome shotgun (WGS) entry which is preliminary data.</text>
</comment>
<keyword evidence="6" id="KW-0010">Activator</keyword>
<keyword evidence="15" id="KW-1185">Reference proteome</keyword>
<evidence type="ECO:0000259" key="11">
    <source>
        <dbReference type="PROSITE" id="PS50043"/>
    </source>
</evidence>
<dbReference type="CDD" id="cd06170">
    <property type="entry name" value="LuxR_C_like"/>
    <property type="match status" value="1"/>
</dbReference>
<dbReference type="GO" id="GO:0000160">
    <property type="term" value="P:phosphorelay signal transduction system"/>
    <property type="evidence" value="ECO:0007669"/>
    <property type="project" value="UniProtKB-KW"/>
</dbReference>
<dbReference type="PANTHER" id="PTHR43214:SF22">
    <property type="entry name" value="TRANSCRIPTIONAL REGULATORY PROTEIN UHPA"/>
    <property type="match status" value="1"/>
</dbReference>
<organism evidence="13 16">
    <name type="scientific">Photobacterium iliopiscarium</name>
    <dbReference type="NCBI Taxonomy" id="56192"/>
    <lineage>
        <taxon>Bacteria</taxon>
        <taxon>Pseudomonadati</taxon>
        <taxon>Pseudomonadota</taxon>
        <taxon>Gammaproteobacteria</taxon>
        <taxon>Vibrionales</taxon>
        <taxon>Vibrionaceae</taxon>
        <taxon>Photobacterium</taxon>
    </lineage>
</organism>
<dbReference type="AlphaFoldDB" id="A0A0D8P759"/>
<dbReference type="GO" id="GO:0003677">
    <property type="term" value="F:DNA binding"/>
    <property type="evidence" value="ECO:0007669"/>
    <property type="project" value="UniProtKB-KW"/>
</dbReference>
<comment type="function">
    <text evidence="8">Part of the UhpABC signaling cascade that controls the expression of the hexose phosphate transporter UhpT. Activates the transcription of the uhpT gene. Acts by binding specifically to the uhpT promoter region.</text>
</comment>
<keyword evidence="5" id="KW-0238">DNA-binding</keyword>
<evidence type="ECO:0000256" key="2">
    <source>
        <dbReference type="ARBA" id="ARBA00022490"/>
    </source>
</evidence>
<evidence type="ECO:0000256" key="8">
    <source>
        <dbReference type="ARBA" id="ARBA00037416"/>
    </source>
</evidence>
<protein>
    <recommendedName>
        <fullName evidence="9">Transcriptional regulatory protein UhpA</fullName>
    </recommendedName>
</protein>
<evidence type="ECO:0000256" key="4">
    <source>
        <dbReference type="ARBA" id="ARBA00023015"/>
    </source>
</evidence>
<dbReference type="PANTHER" id="PTHR43214">
    <property type="entry name" value="TWO-COMPONENT RESPONSE REGULATOR"/>
    <property type="match status" value="1"/>
</dbReference>
<dbReference type="InterPro" id="IPR058245">
    <property type="entry name" value="NreC/VraR/RcsB-like_REC"/>
</dbReference>
<dbReference type="InterPro" id="IPR039420">
    <property type="entry name" value="WalR-like"/>
</dbReference>
<accession>A0A0D8P759</accession>
<keyword evidence="7" id="KW-0804">Transcription</keyword>
<dbReference type="EMBL" id="PYLW01000011">
    <property type="protein sequence ID" value="PSV96527.1"/>
    <property type="molecule type" value="Genomic_DNA"/>
</dbReference>
<dbReference type="SUPFAM" id="SSF46894">
    <property type="entry name" value="C-terminal effector domain of the bipartite response regulators"/>
    <property type="match status" value="1"/>
</dbReference>
<dbReference type="Proteomes" id="UP000241190">
    <property type="component" value="Unassembled WGS sequence"/>
</dbReference>
<reference evidence="13 16" key="1">
    <citation type="submission" date="2018-01" db="EMBL/GenBank/DDBJ databases">
        <title>Whole genome sequencing of Histamine producing bacteria.</title>
        <authorList>
            <person name="Butler K."/>
        </authorList>
    </citation>
    <scope>NUCLEOTIDE SEQUENCE [LARGE SCALE GENOMIC DNA]</scope>
    <source>
        <strain evidence="14 15">ATCC 51761</strain>
        <strain evidence="13 16">NCIMB 13481</strain>
    </source>
</reference>
<keyword evidence="3 10" id="KW-0597">Phosphoprotein</keyword>
<dbReference type="PRINTS" id="PR00038">
    <property type="entry name" value="HTHLUXR"/>
</dbReference>
<comment type="subcellular location">
    <subcellularLocation>
        <location evidence="1">Cytoplasm</location>
    </subcellularLocation>
</comment>